<evidence type="ECO:0000313" key="6">
    <source>
        <dbReference type="Proteomes" id="UP001062223"/>
    </source>
</evidence>
<protein>
    <submittedName>
        <fullName evidence="5">Helix-turn-helix transcriptional regulator</fullName>
    </submittedName>
</protein>
<dbReference type="GO" id="GO:0003700">
    <property type="term" value="F:DNA-binding transcription factor activity"/>
    <property type="evidence" value="ECO:0007669"/>
    <property type="project" value="InterPro"/>
</dbReference>
<evidence type="ECO:0000259" key="4">
    <source>
        <dbReference type="PROSITE" id="PS01124"/>
    </source>
</evidence>
<dbReference type="SUPFAM" id="SSF46689">
    <property type="entry name" value="Homeodomain-like"/>
    <property type="match status" value="1"/>
</dbReference>
<evidence type="ECO:0000313" key="5">
    <source>
        <dbReference type="EMBL" id="UYC81353.1"/>
    </source>
</evidence>
<dbReference type="InterPro" id="IPR009057">
    <property type="entry name" value="Homeodomain-like_sf"/>
</dbReference>
<dbReference type="GO" id="GO:0043565">
    <property type="term" value="F:sequence-specific DNA binding"/>
    <property type="evidence" value="ECO:0007669"/>
    <property type="project" value="InterPro"/>
</dbReference>
<reference evidence="5" key="1">
    <citation type="submission" date="2022-09" db="EMBL/GenBank/DDBJ databases">
        <title>Taxonomy of Curtobacterium flaccumfaciens.</title>
        <authorList>
            <person name="Osdaghi E."/>
            <person name="Taghavi S.M."/>
            <person name="Hamidizade M."/>
            <person name="Abachi H."/>
            <person name="Fazliarab A."/>
            <person name="Baeyen S."/>
            <person name="Portier P."/>
            <person name="Van Vaerenbergh J."/>
            <person name="Jacques M.-A."/>
        </authorList>
    </citation>
    <scope>NUCLEOTIDE SEQUENCE</scope>
    <source>
        <strain evidence="5">AGQB46</strain>
    </source>
</reference>
<evidence type="ECO:0000256" key="3">
    <source>
        <dbReference type="ARBA" id="ARBA00023163"/>
    </source>
</evidence>
<dbReference type="PANTHER" id="PTHR46796:SF12">
    <property type="entry name" value="HTH-TYPE DNA-BINDING TRANSCRIPTIONAL ACTIVATOR EUTR"/>
    <property type="match status" value="1"/>
</dbReference>
<dbReference type="Gene3D" id="1.10.10.60">
    <property type="entry name" value="Homeodomain-like"/>
    <property type="match status" value="1"/>
</dbReference>
<proteinExistence type="predicted"/>
<dbReference type="AlphaFoldDB" id="A0A9Q9T3Q3"/>
<evidence type="ECO:0000256" key="1">
    <source>
        <dbReference type="ARBA" id="ARBA00023015"/>
    </source>
</evidence>
<keyword evidence="2" id="KW-0238">DNA-binding</keyword>
<dbReference type="PANTHER" id="PTHR46796">
    <property type="entry name" value="HTH-TYPE TRANSCRIPTIONAL ACTIVATOR RHAS-RELATED"/>
    <property type="match status" value="1"/>
</dbReference>
<dbReference type="InterPro" id="IPR050204">
    <property type="entry name" value="AraC_XylS_family_regulators"/>
</dbReference>
<dbReference type="PROSITE" id="PS01124">
    <property type="entry name" value="HTH_ARAC_FAMILY_2"/>
    <property type="match status" value="1"/>
</dbReference>
<dbReference type="RefSeq" id="WP_262139589.1">
    <property type="nucleotide sequence ID" value="NZ_CP106879.1"/>
</dbReference>
<organism evidence="5 6">
    <name type="scientific">Curtobacterium poinsettiae</name>
    <dbReference type="NCBI Taxonomy" id="159612"/>
    <lineage>
        <taxon>Bacteria</taxon>
        <taxon>Bacillati</taxon>
        <taxon>Actinomycetota</taxon>
        <taxon>Actinomycetes</taxon>
        <taxon>Micrococcales</taxon>
        <taxon>Microbacteriaceae</taxon>
        <taxon>Curtobacterium</taxon>
    </lineage>
</organism>
<keyword evidence="3" id="KW-0804">Transcription</keyword>
<dbReference type="Pfam" id="PF12833">
    <property type="entry name" value="HTH_18"/>
    <property type="match status" value="1"/>
</dbReference>
<dbReference type="KEGG" id="cpoi:OE229_02485"/>
<name>A0A9Q9T3Q3_9MICO</name>
<dbReference type="Proteomes" id="UP001062223">
    <property type="component" value="Chromosome"/>
</dbReference>
<keyword evidence="1" id="KW-0805">Transcription regulation</keyword>
<dbReference type="InterPro" id="IPR018060">
    <property type="entry name" value="HTH_AraC"/>
</dbReference>
<feature type="domain" description="HTH araC/xylS-type" evidence="4">
    <location>
        <begin position="194"/>
        <end position="293"/>
    </location>
</feature>
<dbReference type="EMBL" id="CP106879">
    <property type="protein sequence ID" value="UYC81353.1"/>
    <property type="molecule type" value="Genomic_DNA"/>
</dbReference>
<gene>
    <name evidence="5" type="ORF">OE229_02485</name>
</gene>
<accession>A0A9Q9T3Q3</accession>
<evidence type="ECO:0000256" key="2">
    <source>
        <dbReference type="ARBA" id="ARBA00023125"/>
    </source>
</evidence>
<sequence>MAVSEHRGTELEETYGLADGVEGSLDQFQYISAGDADVSMRGAVVDGTRTGRMRPRLEHIVFWIADGIATITTEAGDTITAIPGRPMFLSSSIVYDFDADTRKISMLHLSDRLLHRRLNSRGIYLRSPLLFDEQADDLDALRRLRETLRQTTPELVDAAVEGDTRAALNARIADAIIDTFRVRVTRNGATTPLARAVDLIHREAPTPLSLQDLVATSGMSMRGLQSAFARTYGVTPMQYLRNVRLDGARSDLEDGAATKVADIARKWQFRHLGRFARTYAERFGEQPSHTLRQRDR</sequence>
<dbReference type="SMART" id="SM00342">
    <property type="entry name" value="HTH_ARAC"/>
    <property type="match status" value="1"/>
</dbReference>